<dbReference type="Gene3D" id="3.90.550.10">
    <property type="entry name" value="Spore Coat Polysaccharide Biosynthesis Protein SpsA, Chain A"/>
    <property type="match status" value="1"/>
</dbReference>
<dbReference type="InterPro" id="IPR029044">
    <property type="entry name" value="Nucleotide-diphossugar_trans"/>
</dbReference>
<protein>
    <submittedName>
        <fullName evidence="2">Undecaprenyl-phosphate mannosyltransferase</fullName>
        <ecNumber evidence="2">2.4.1.54</ecNumber>
    </submittedName>
</protein>
<proteinExistence type="predicted"/>
<keyword evidence="3" id="KW-1185">Reference proteome</keyword>
<dbReference type="OrthoDB" id="11098at2157"/>
<name>A0A166AFX5_METOA</name>
<dbReference type="EMBL" id="LWMU01000079">
    <property type="protein sequence ID" value="KZX11982.1"/>
    <property type="molecule type" value="Genomic_DNA"/>
</dbReference>
<keyword evidence="2" id="KW-0808">Transferase</keyword>
<dbReference type="GO" id="GO:0006487">
    <property type="term" value="P:protein N-linked glycosylation"/>
    <property type="evidence" value="ECO:0007669"/>
    <property type="project" value="TreeGrafter"/>
</dbReference>
<sequence>MENDKDFKMSMEDKQNTYVILPAYNEATRIKPVLDAIIQKGFKVLVVNDGSVDNTLDILKEFKRKYSNDIFIYSHIINRGVGVAMQTGFKAVLKYNPKFIVNMDSDGQHSVDDLEPVLKPLVTRKTQAVIGVRPLSDMPKSRGFANLVMNLLTKIFYKVDVSDSQTGFRALTLDALNKITINARGYLISSEFIREINDNGIKFEEVPIETIYTPETQAKGTNLKAAIKILIQMIRDQF</sequence>
<dbReference type="GO" id="GO:0047267">
    <property type="term" value="F:undecaprenyl-phosphate mannosyltransferase activity"/>
    <property type="evidence" value="ECO:0007669"/>
    <property type="project" value="UniProtKB-EC"/>
</dbReference>
<evidence type="ECO:0000259" key="1">
    <source>
        <dbReference type="Pfam" id="PF00535"/>
    </source>
</evidence>
<feature type="domain" description="Glycosyltransferase 2-like" evidence="1">
    <location>
        <begin position="19"/>
        <end position="146"/>
    </location>
</feature>
<dbReference type="EC" id="2.4.1.54" evidence="2"/>
<comment type="caution">
    <text evidence="2">The sequence shown here is derived from an EMBL/GenBank/DDBJ whole genome shotgun (WGS) entry which is preliminary data.</text>
</comment>
<dbReference type="SUPFAM" id="SSF53448">
    <property type="entry name" value="Nucleotide-diphospho-sugar transferases"/>
    <property type="match status" value="1"/>
</dbReference>
<dbReference type="STRING" id="66851.MBORA_13410"/>
<keyword evidence="2" id="KW-0328">Glycosyltransferase</keyword>
<evidence type="ECO:0000313" key="2">
    <source>
        <dbReference type="EMBL" id="KZX11982.1"/>
    </source>
</evidence>
<dbReference type="RefSeq" id="WP_042693861.1">
    <property type="nucleotide sequence ID" value="NZ_CABMAB010000028.1"/>
</dbReference>
<dbReference type="AlphaFoldDB" id="A0A166AFX5"/>
<evidence type="ECO:0000313" key="3">
    <source>
        <dbReference type="Proteomes" id="UP000077428"/>
    </source>
</evidence>
<gene>
    <name evidence="2" type="ORF">MBORA_13410</name>
</gene>
<organism evidence="2 3">
    <name type="scientific">Methanobrevibacter oralis</name>
    <dbReference type="NCBI Taxonomy" id="66851"/>
    <lineage>
        <taxon>Archaea</taxon>
        <taxon>Methanobacteriati</taxon>
        <taxon>Methanobacteriota</taxon>
        <taxon>Methanomada group</taxon>
        <taxon>Methanobacteria</taxon>
        <taxon>Methanobacteriales</taxon>
        <taxon>Methanobacteriaceae</taxon>
        <taxon>Methanobrevibacter</taxon>
    </lineage>
</organism>
<dbReference type="PANTHER" id="PTHR10859:SF91">
    <property type="entry name" value="DOLICHYL-PHOSPHATE BETA-GLUCOSYLTRANSFERASE"/>
    <property type="match status" value="1"/>
</dbReference>
<dbReference type="InterPro" id="IPR001173">
    <property type="entry name" value="Glyco_trans_2-like"/>
</dbReference>
<reference evidence="3" key="1">
    <citation type="journal article" date="2016" name="Genome Announc.">
        <title>Draft Genome Sequences of Methanobrevibacter curvatus DSM11111, Methanobrevibacter cuticularis DSM11139, Methanobrevibacter filiformis DSM11501, and Methanobrevibacter oralis DSM7256.</title>
        <authorList>
            <person name="Poehlein A."/>
            <person name="Seedorf H."/>
        </authorList>
    </citation>
    <scope>NUCLEOTIDE SEQUENCE [LARGE SCALE GENOMIC DNA]</scope>
    <source>
        <strain evidence="3">DSM 7256 / JCM 30027 / ZR</strain>
    </source>
</reference>
<dbReference type="CDD" id="cd04179">
    <property type="entry name" value="DPM_DPG-synthase_like"/>
    <property type="match status" value="1"/>
</dbReference>
<accession>A0A166AFX5</accession>
<dbReference type="Proteomes" id="UP000077428">
    <property type="component" value="Unassembled WGS sequence"/>
</dbReference>
<dbReference type="Pfam" id="PF00535">
    <property type="entry name" value="Glycos_transf_2"/>
    <property type="match status" value="1"/>
</dbReference>
<dbReference type="PANTHER" id="PTHR10859">
    <property type="entry name" value="GLYCOSYL TRANSFERASE"/>
    <property type="match status" value="1"/>
</dbReference>
<dbReference type="PATRIC" id="fig|66851.6.peg.1458"/>